<feature type="transmembrane region" description="Helical" evidence="3">
    <location>
        <begin position="197"/>
        <end position="217"/>
    </location>
</feature>
<dbReference type="CDD" id="cd06533">
    <property type="entry name" value="Glyco_transf_WecG_TagA"/>
    <property type="match status" value="1"/>
</dbReference>
<protein>
    <submittedName>
        <fullName evidence="4">N-acetylglucosaminyldiphosphoundecaprenol N-acetyl-beta-D-mannosaminyltransferase</fullName>
    </submittedName>
</protein>
<evidence type="ECO:0000256" key="1">
    <source>
        <dbReference type="ARBA" id="ARBA00022676"/>
    </source>
</evidence>
<accession>A0A1H1L8U4</accession>
<evidence type="ECO:0000256" key="2">
    <source>
        <dbReference type="ARBA" id="ARBA00022679"/>
    </source>
</evidence>
<dbReference type="AlphaFoldDB" id="A0A1H1L8U4"/>
<organism evidence="4 5">
    <name type="scientific">Halopseudomonas sabulinigri</name>
    <dbReference type="NCBI Taxonomy" id="472181"/>
    <lineage>
        <taxon>Bacteria</taxon>
        <taxon>Pseudomonadati</taxon>
        <taxon>Pseudomonadota</taxon>
        <taxon>Gammaproteobacteria</taxon>
        <taxon>Pseudomonadales</taxon>
        <taxon>Pseudomonadaceae</taxon>
        <taxon>Halopseudomonas</taxon>
    </lineage>
</organism>
<evidence type="ECO:0000313" key="5">
    <source>
        <dbReference type="Proteomes" id="UP000243413"/>
    </source>
</evidence>
<evidence type="ECO:0000313" key="4">
    <source>
        <dbReference type="EMBL" id="SDR70712.1"/>
    </source>
</evidence>
<dbReference type="EMBL" id="LT629763">
    <property type="protein sequence ID" value="SDR70712.1"/>
    <property type="molecule type" value="Genomic_DNA"/>
</dbReference>
<keyword evidence="1" id="KW-0328">Glycosyltransferase</keyword>
<keyword evidence="3" id="KW-0812">Transmembrane</keyword>
<keyword evidence="2 4" id="KW-0808">Transferase</keyword>
<dbReference type="PANTHER" id="PTHR34136:SF1">
    <property type="entry name" value="UDP-N-ACETYL-D-MANNOSAMINURONIC ACID TRANSFERASE"/>
    <property type="match status" value="1"/>
</dbReference>
<dbReference type="Proteomes" id="UP000243413">
    <property type="component" value="Chromosome I"/>
</dbReference>
<dbReference type="GO" id="GO:0016758">
    <property type="term" value="F:hexosyltransferase activity"/>
    <property type="evidence" value="ECO:0007669"/>
    <property type="project" value="TreeGrafter"/>
</dbReference>
<keyword evidence="3" id="KW-0472">Membrane</keyword>
<sequence length="226" mass="25840">MNVIDNKNHTFVNPYSYSILRKQRPGYLTKNCFQLHYDGIALVCLSNALGLPSKRSSFDDTSLAPTVFSECQRHQLSVGLVGSAPGIAEEASQLLQQRYPSLIVQLVSDGFLSGQTEVDVKEKALECDVIVCSMGTPRQEDFLYELRLQNWEGTGFTCGGFLDQLVSAGGKDYYPTWVDRYNLRWLYRIAKEPRRLLFRYAVDYPVGMTLFIFDFFFTRERKHTDA</sequence>
<gene>
    <name evidence="4" type="ORF">SAMN05216271_0112</name>
</gene>
<evidence type="ECO:0000256" key="3">
    <source>
        <dbReference type="SAM" id="Phobius"/>
    </source>
</evidence>
<dbReference type="NCBIfam" id="TIGR00696">
    <property type="entry name" value="wecG_tagA_cpsF"/>
    <property type="match status" value="1"/>
</dbReference>
<dbReference type="RefSeq" id="WP_092283015.1">
    <property type="nucleotide sequence ID" value="NZ_LT629763.1"/>
</dbReference>
<dbReference type="InterPro" id="IPR004629">
    <property type="entry name" value="WecG_TagA_CpsF"/>
</dbReference>
<dbReference type="PANTHER" id="PTHR34136">
    <property type="match status" value="1"/>
</dbReference>
<reference evidence="5" key="1">
    <citation type="submission" date="2016-10" db="EMBL/GenBank/DDBJ databases">
        <authorList>
            <person name="Varghese N."/>
            <person name="Submissions S."/>
        </authorList>
    </citation>
    <scope>NUCLEOTIDE SEQUENCE [LARGE SCALE GENOMIC DNA]</scope>
    <source>
        <strain evidence="5">JCM 14963</strain>
    </source>
</reference>
<dbReference type="STRING" id="472181.SAMN05216271_0112"/>
<dbReference type="OrthoDB" id="9808602at2"/>
<dbReference type="Pfam" id="PF03808">
    <property type="entry name" value="Glyco_tran_WecG"/>
    <property type="match status" value="1"/>
</dbReference>
<proteinExistence type="predicted"/>
<name>A0A1H1L8U4_9GAMM</name>
<keyword evidence="3" id="KW-1133">Transmembrane helix</keyword>